<dbReference type="PROSITE" id="PS51140">
    <property type="entry name" value="CUE"/>
    <property type="match status" value="1"/>
</dbReference>
<feature type="domain" description="CUE" evidence="7">
    <location>
        <begin position="279"/>
        <end position="322"/>
    </location>
</feature>
<dbReference type="STRING" id="402676.B6K3K1"/>
<reference evidence="8 10" key="1">
    <citation type="journal article" date="2011" name="Science">
        <title>Comparative functional genomics of the fission yeasts.</title>
        <authorList>
            <person name="Rhind N."/>
            <person name="Chen Z."/>
            <person name="Yassour M."/>
            <person name="Thompson D.A."/>
            <person name="Haas B.J."/>
            <person name="Habib N."/>
            <person name="Wapinski I."/>
            <person name="Roy S."/>
            <person name="Lin M.F."/>
            <person name="Heiman D.I."/>
            <person name="Young S.K."/>
            <person name="Furuya K."/>
            <person name="Guo Y."/>
            <person name="Pidoux A."/>
            <person name="Chen H.M."/>
            <person name="Robbertse B."/>
            <person name="Goldberg J.M."/>
            <person name="Aoki K."/>
            <person name="Bayne E.H."/>
            <person name="Berlin A.M."/>
            <person name="Desjardins C.A."/>
            <person name="Dobbs E."/>
            <person name="Dukaj L."/>
            <person name="Fan L."/>
            <person name="FitzGerald M.G."/>
            <person name="French C."/>
            <person name="Gujja S."/>
            <person name="Hansen K."/>
            <person name="Keifenheim D."/>
            <person name="Levin J.Z."/>
            <person name="Mosher R.A."/>
            <person name="Mueller C.A."/>
            <person name="Pfiffner J."/>
            <person name="Priest M."/>
            <person name="Russ C."/>
            <person name="Smialowska A."/>
            <person name="Swoboda P."/>
            <person name="Sykes S.M."/>
            <person name="Vaughn M."/>
            <person name="Vengrova S."/>
            <person name="Yoder R."/>
            <person name="Zeng Q."/>
            <person name="Allshire R."/>
            <person name="Baulcombe D."/>
            <person name="Birren B.W."/>
            <person name="Brown W."/>
            <person name="Ekwall K."/>
            <person name="Kellis M."/>
            <person name="Leatherwood J."/>
            <person name="Levin H."/>
            <person name="Margalit H."/>
            <person name="Martienssen R."/>
            <person name="Nieduszynski C.A."/>
            <person name="Spatafora J.W."/>
            <person name="Friedman N."/>
            <person name="Dalgaard J.Z."/>
            <person name="Baumann P."/>
            <person name="Niki H."/>
            <person name="Regev A."/>
            <person name="Nusbaum C."/>
        </authorList>
    </citation>
    <scope>NUCLEOTIDE SEQUENCE [LARGE SCALE GENOMIC DNA]</scope>
    <source>
        <strain evidence="10">yFS275 / FY16936</strain>
    </source>
</reference>
<evidence type="ECO:0000256" key="6">
    <source>
        <dbReference type="SAM" id="MobiDB-lite"/>
    </source>
</evidence>
<name>B6K3K1_SCHJY</name>
<dbReference type="JaponicusDB" id="SJAG_03189">
    <property type="gene designation" value="rqt3"/>
</dbReference>
<comment type="subcellular location">
    <subcellularLocation>
        <location evidence="2">Cytoplasm</location>
    </subcellularLocation>
    <subcellularLocation>
        <location evidence="1">Nucleus</location>
    </subcellularLocation>
</comment>
<feature type="compositionally biased region" description="Basic residues" evidence="6">
    <location>
        <begin position="552"/>
        <end position="572"/>
    </location>
</feature>
<dbReference type="GO" id="GO:0005634">
    <property type="term" value="C:nucleus"/>
    <property type="evidence" value="ECO:0007669"/>
    <property type="project" value="UniProtKB-SubCell"/>
</dbReference>
<keyword evidence="4" id="KW-0833">Ubl conjugation pathway</keyword>
<evidence type="ECO:0000256" key="1">
    <source>
        <dbReference type="ARBA" id="ARBA00004123"/>
    </source>
</evidence>
<sequence>MSNSILEEHQKISCLLSKFLCVTQEEWPNIRSFAIECLQSLLREVWDERWRLRKSETFTVPDDLAENCVQLMARCFQQHVDLLSPELFMQFVACMLPSKAEQTWAVCQLVPVDQAFESSLQQCFHEPSWLESPSSCCLLCNWSIIHAFSKESLYPSVFDLLTTISSLSSKQTQGDASSALAECKYWLAQIVENSLLTAEEDSFVFYVEMILESVEFHDCVSMLLENEQLLQRIRRISNPEVKLNIDFFIKKFRQQQSAKAPTQSTKSVSLEEPSNAYQVDDGLVQELLELFPQLSLADARHHLLAANNRLDLATEYVLSGAPGPAEASSSAATSTVPAKPVKLGKHVTSTIASKPTTVSGSGPRTIFDNDEIDRLEISPDRVYMNKKPEEPDVWKRPMRHLDKEKVLKLVELSYEDEYDDTYDAVEAMTPHDPGVGDDDAEAAAQEVREQLQYTNSILYNAYEQNPSLFDPKARKTQERADLLAQLGKGFTHEQVEGWRRMYTRDPKFAAEVRQTVVFGSGNANTSSNVKRTHFRQSEHTDNDDEEKSNGHGQHRPSRPRKNPALAKKKYQRSKPNSKPSSKPKGKPGAKASGKNDK</sequence>
<dbReference type="Pfam" id="PF02845">
    <property type="entry name" value="CUE"/>
    <property type="match status" value="1"/>
</dbReference>
<evidence type="ECO:0000256" key="4">
    <source>
        <dbReference type="ARBA" id="ARBA00022786"/>
    </source>
</evidence>
<gene>
    <name evidence="9" type="primary">rqt3</name>
    <name evidence="8" type="ORF">SJAG_03189</name>
</gene>
<dbReference type="GeneID" id="7049099"/>
<organism evidence="8 10">
    <name type="scientific">Schizosaccharomyces japonicus (strain yFS275 / FY16936)</name>
    <name type="common">Fission yeast</name>
    <dbReference type="NCBI Taxonomy" id="402676"/>
    <lineage>
        <taxon>Eukaryota</taxon>
        <taxon>Fungi</taxon>
        <taxon>Dikarya</taxon>
        <taxon>Ascomycota</taxon>
        <taxon>Taphrinomycotina</taxon>
        <taxon>Schizosaccharomycetes</taxon>
        <taxon>Schizosaccharomycetales</taxon>
        <taxon>Schizosaccharomycetaceae</taxon>
        <taxon>Schizosaccharomyces</taxon>
    </lineage>
</organism>
<dbReference type="HOGENOM" id="CLU_483252_0_0_1"/>
<dbReference type="PANTHER" id="PTHR12493:SF0">
    <property type="entry name" value="CUE DOMAIN-CONTAINING PROTEIN 2"/>
    <property type="match status" value="1"/>
</dbReference>
<dbReference type="EMBL" id="KE651167">
    <property type="protein sequence ID" value="EEB08058.1"/>
    <property type="molecule type" value="Genomic_DNA"/>
</dbReference>
<evidence type="ECO:0000256" key="2">
    <source>
        <dbReference type="ARBA" id="ARBA00004496"/>
    </source>
</evidence>
<keyword evidence="10" id="KW-1185">Reference proteome</keyword>
<dbReference type="GO" id="GO:0043130">
    <property type="term" value="F:ubiquitin binding"/>
    <property type="evidence" value="ECO:0007669"/>
    <property type="project" value="InterPro"/>
</dbReference>
<dbReference type="InterPro" id="IPR003892">
    <property type="entry name" value="CUE"/>
</dbReference>
<dbReference type="OMA" id="MFLDSHE"/>
<evidence type="ECO:0000259" key="7">
    <source>
        <dbReference type="PROSITE" id="PS51140"/>
    </source>
</evidence>
<dbReference type="AlphaFoldDB" id="B6K3K1"/>
<evidence type="ECO:0000313" key="10">
    <source>
        <dbReference type="Proteomes" id="UP000001744"/>
    </source>
</evidence>
<dbReference type="GO" id="GO:0005737">
    <property type="term" value="C:cytoplasm"/>
    <property type="evidence" value="ECO:0007669"/>
    <property type="project" value="UniProtKB-SubCell"/>
</dbReference>
<dbReference type="PANTHER" id="PTHR12493">
    <property type="entry name" value="CUE DOMAIN CONTAINING 2"/>
    <property type="match status" value="1"/>
</dbReference>
<dbReference type="VEuPathDB" id="FungiDB:SJAG_03189"/>
<evidence type="ECO:0000313" key="8">
    <source>
        <dbReference type="EMBL" id="EEB08058.1"/>
    </source>
</evidence>
<feature type="compositionally biased region" description="Low complexity" evidence="6">
    <location>
        <begin position="588"/>
        <end position="597"/>
    </location>
</feature>
<proteinExistence type="predicted"/>
<dbReference type="OrthoDB" id="5577209at2759"/>
<evidence type="ECO:0000256" key="3">
    <source>
        <dbReference type="ARBA" id="ARBA00022490"/>
    </source>
</evidence>
<evidence type="ECO:0000256" key="5">
    <source>
        <dbReference type="ARBA" id="ARBA00023242"/>
    </source>
</evidence>
<dbReference type="Proteomes" id="UP000001744">
    <property type="component" value="Unassembled WGS sequence"/>
</dbReference>
<keyword evidence="3" id="KW-0963">Cytoplasm</keyword>
<accession>B6K3K1</accession>
<protein>
    <submittedName>
        <fullName evidence="8">CUE domain-containing protein Cue3</fullName>
    </submittedName>
</protein>
<evidence type="ECO:0000313" key="9">
    <source>
        <dbReference type="JaponicusDB" id="SJAG_03189"/>
    </source>
</evidence>
<dbReference type="RefSeq" id="XP_002174351.1">
    <property type="nucleotide sequence ID" value="XM_002174315.2"/>
</dbReference>
<keyword evidence="5" id="KW-0539">Nucleus</keyword>
<feature type="region of interest" description="Disordered" evidence="6">
    <location>
        <begin position="520"/>
        <end position="597"/>
    </location>
</feature>